<dbReference type="PANTHER" id="PTHR45815:SF3">
    <property type="entry name" value="PROTEIN DISULFIDE-ISOMERASE A6"/>
    <property type="match status" value="1"/>
</dbReference>
<dbReference type="OrthoDB" id="427280at2759"/>
<dbReference type="PANTHER" id="PTHR45815">
    <property type="entry name" value="PROTEIN DISULFIDE-ISOMERASE A6"/>
    <property type="match status" value="1"/>
</dbReference>
<evidence type="ECO:0000256" key="1">
    <source>
        <dbReference type="SAM" id="MobiDB-lite"/>
    </source>
</evidence>
<dbReference type="PROSITE" id="PS51352">
    <property type="entry name" value="THIOREDOXIN_2"/>
    <property type="match status" value="1"/>
</dbReference>
<dbReference type="InterPro" id="IPR013766">
    <property type="entry name" value="Thioredoxin_domain"/>
</dbReference>
<evidence type="ECO:0000313" key="5">
    <source>
        <dbReference type="Proteomes" id="UP000298030"/>
    </source>
</evidence>
<evidence type="ECO:0000313" key="4">
    <source>
        <dbReference type="EMBL" id="TEB28797.1"/>
    </source>
</evidence>
<reference evidence="4 5" key="1">
    <citation type="journal article" date="2019" name="Nat. Ecol. Evol.">
        <title>Megaphylogeny resolves global patterns of mushroom evolution.</title>
        <authorList>
            <person name="Varga T."/>
            <person name="Krizsan K."/>
            <person name="Foldi C."/>
            <person name="Dima B."/>
            <person name="Sanchez-Garcia M."/>
            <person name="Sanchez-Ramirez S."/>
            <person name="Szollosi G.J."/>
            <person name="Szarkandi J.G."/>
            <person name="Papp V."/>
            <person name="Albert L."/>
            <person name="Andreopoulos W."/>
            <person name="Angelini C."/>
            <person name="Antonin V."/>
            <person name="Barry K.W."/>
            <person name="Bougher N.L."/>
            <person name="Buchanan P."/>
            <person name="Buyck B."/>
            <person name="Bense V."/>
            <person name="Catcheside P."/>
            <person name="Chovatia M."/>
            <person name="Cooper J."/>
            <person name="Damon W."/>
            <person name="Desjardin D."/>
            <person name="Finy P."/>
            <person name="Geml J."/>
            <person name="Haridas S."/>
            <person name="Hughes K."/>
            <person name="Justo A."/>
            <person name="Karasinski D."/>
            <person name="Kautmanova I."/>
            <person name="Kiss B."/>
            <person name="Kocsube S."/>
            <person name="Kotiranta H."/>
            <person name="LaButti K.M."/>
            <person name="Lechner B.E."/>
            <person name="Liimatainen K."/>
            <person name="Lipzen A."/>
            <person name="Lukacs Z."/>
            <person name="Mihaltcheva S."/>
            <person name="Morgado L.N."/>
            <person name="Niskanen T."/>
            <person name="Noordeloos M.E."/>
            <person name="Ohm R.A."/>
            <person name="Ortiz-Santana B."/>
            <person name="Ovrebo C."/>
            <person name="Racz N."/>
            <person name="Riley R."/>
            <person name="Savchenko A."/>
            <person name="Shiryaev A."/>
            <person name="Soop K."/>
            <person name="Spirin V."/>
            <person name="Szebenyi C."/>
            <person name="Tomsovsky M."/>
            <person name="Tulloss R.E."/>
            <person name="Uehling J."/>
            <person name="Grigoriev I.V."/>
            <person name="Vagvolgyi C."/>
            <person name="Papp T."/>
            <person name="Martin F.M."/>
            <person name="Miettinen O."/>
            <person name="Hibbett D.S."/>
            <person name="Nagy L.G."/>
        </authorList>
    </citation>
    <scope>NUCLEOTIDE SEQUENCE [LARGE SCALE GENOMIC DNA]</scope>
    <source>
        <strain evidence="4 5">FP101781</strain>
    </source>
</reference>
<keyword evidence="4" id="KW-0413">Isomerase</keyword>
<dbReference type="Gene3D" id="3.40.30.10">
    <property type="entry name" value="Glutaredoxin"/>
    <property type="match status" value="2"/>
</dbReference>
<feature type="region of interest" description="Disordered" evidence="1">
    <location>
        <begin position="248"/>
        <end position="268"/>
    </location>
</feature>
<feature type="signal peptide" evidence="2">
    <location>
        <begin position="1"/>
        <end position="19"/>
    </location>
</feature>
<dbReference type="InterPro" id="IPR036249">
    <property type="entry name" value="Thioredoxin-like_sf"/>
</dbReference>
<dbReference type="AlphaFoldDB" id="A0A4Y7T3Q7"/>
<sequence length="268" mass="29514">MVLPSSLLLLALSPAMAYAALFPKSSKVKVVDANGFKKAMEINGTSLVAFVAPWCGHCQRLVPEYSKAAESLNPLISSYAVDCDEEANKRLCHEQDVKGFPTMKLFPRGKHLAPITYEGERTAGAIFKFASLRVPNGPDKIMKTSDIKPWIKKHKKSIRTLLLTKDSKVPLLWKVLASKYHGRLRFGTHRDEKNVAGPEVGVSLGEAKSKVLVFSEGSQDPSVYEGKTKLKELTQFFDSVLDGSAELKPVRAKSETEGESVEPPKDEL</sequence>
<proteinExistence type="predicted"/>
<name>A0A4Y7T3Q7_COPMI</name>
<evidence type="ECO:0000259" key="3">
    <source>
        <dbReference type="PROSITE" id="PS51352"/>
    </source>
</evidence>
<dbReference type="PRINTS" id="PR00421">
    <property type="entry name" value="THIOREDOXIN"/>
</dbReference>
<protein>
    <submittedName>
        <fullName evidence="4">Disulfide isomerase</fullName>
    </submittedName>
</protein>
<dbReference type="GO" id="GO:0016853">
    <property type="term" value="F:isomerase activity"/>
    <property type="evidence" value="ECO:0007669"/>
    <property type="project" value="UniProtKB-KW"/>
</dbReference>
<comment type="caution">
    <text evidence="4">The sequence shown here is derived from an EMBL/GenBank/DDBJ whole genome shotgun (WGS) entry which is preliminary data.</text>
</comment>
<keyword evidence="2" id="KW-0732">Signal</keyword>
<feature type="domain" description="Thioredoxin" evidence="3">
    <location>
        <begin position="9"/>
        <end position="135"/>
    </location>
</feature>
<feature type="chain" id="PRO_5021248030" evidence="2">
    <location>
        <begin position="20"/>
        <end position="268"/>
    </location>
</feature>
<dbReference type="GO" id="GO:0015035">
    <property type="term" value="F:protein-disulfide reductase activity"/>
    <property type="evidence" value="ECO:0007669"/>
    <property type="project" value="TreeGrafter"/>
</dbReference>
<dbReference type="EMBL" id="QPFP01000030">
    <property type="protein sequence ID" value="TEB28797.1"/>
    <property type="molecule type" value="Genomic_DNA"/>
</dbReference>
<gene>
    <name evidence="4" type="ORF">FA13DRAFT_1735321</name>
</gene>
<keyword evidence="5" id="KW-1185">Reference proteome</keyword>
<dbReference type="Proteomes" id="UP000298030">
    <property type="component" value="Unassembled WGS sequence"/>
</dbReference>
<evidence type="ECO:0000256" key="2">
    <source>
        <dbReference type="SAM" id="SignalP"/>
    </source>
</evidence>
<accession>A0A4Y7T3Q7</accession>
<dbReference type="GO" id="GO:0034976">
    <property type="term" value="P:response to endoplasmic reticulum stress"/>
    <property type="evidence" value="ECO:0007669"/>
    <property type="project" value="TreeGrafter"/>
</dbReference>
<dbReference type="STRING" id="71717.A0A4Y7T3Q7"/>
<dbReference type="GO" id="GO:0005788">
    <property type="term" value="C:endoplasmic reticulum lumen"/>
    <property type="evidence" value="ECO:0007669"/>
    <property type="project" value="TreeGrafter"/>
</dbReference>
<organism evidence="4 5">
    <name type="scientific">Coprinellus micaceus</name>
    <name type="common">Glistening ink-cap mushroom</name>
    <name type="synonym">Coprinus micaceus</name>
    <dbReference type="NCBI Taxonomy" id="71717"/>
    <lineage>
        <taxon>Eukaryota</taxon>
        <taxon>Fungi</taxon>
        <taxon>Dikarya</taxon>
        <taxon>Basidiomycota</taxon>
        <taxon>Agaricomycotina</taxon>
        <taxon>Agaricomycetes</taxon>
        <taxon>Agaricomycetidae</taxon>
        <taxon>Agaricales</taxon>
        <taxon>Agaricineae</taxon>
        <taxon>Psathyrellaceae</taxon>
        <taxon>Coprinellus</taxon>
    </lineage>
</organism>
<dbReference type="Pfam" id="PF00085">
    <property type="entry name" value="Thioredoxin"/>
    <property type="match status" value="1"/>
</dbReference>
<dbReference type="SUPFAM" id="SSF52833">
    <property type="entry name" value="Thioredoxin-like"/>
    <property type="match status" value="1"/>
</dbReference>